<comment type="similarity">
    <text evidence="3">Belongs to the DapA family.</text>
</comment>
<dbReference type="PIRSF" id="PIRSF001365">
    <property type="entry name" value="DHDPS"/>
    <property type="match status" value="1"/>
</dbReference>
<gene>
    <name evidence="6" type="ordered locus">PSMK_11540</name>
</gene>
<dbReference type="InterPro" id="IPR020624">
    <property type="entry name" value="Schiff_base-form_aldolases_CS"/>
</dbReference>
<dbReference type="PRINTS" id="PR00146">
    <property type="entry name" value="DHPICSNTHASE"/>
</dbReference>
<dbReference type="PANTHER" id="PTHR42849">
    <property type="entry name" value="N-ACETYLNEURAMINATE LYASE"/>
    <property type="match status" value="1"/>
</dbReference>
<accession>I0IDH5</accession>
<dbReference type="GO" id="GO:0008840">
    <property type="term" value="F:4-hydroxy-tetrahydrodipicolinate synthase activity"/>
    <property type="evidence" value="ECO:0007669"/>
    <property type="project" value="UniProtKB-EC"/>
</dbReference>
<dbReference type="AlphaFoldDB" id="I0IDH5"/>
<dbReference type="SUPFAM" id="SSF51569">
    <property type="entry name" value="Aldolase"/>
    <property type="match status" value="1"/>
</dbReference>
<dbReference type="PROSITE" id="PS00666">
    <property type="entry name" value="DHDPS_2"/>
    <property type="match status" value="1"/>
</dbReference>
<evidence type="ECO:0000256" key="1">
    <source>
        <dbReference type="ARBA" id="ARBA00023239"/>
    </source>
</evidence>
<dbReference type="eggNOG" id="COG0329">
    <property type="taxonomic scope" value="Bacteria"/>
</dbReference>
<organism evidence="6 7">
    <name type="scientific">Phycisphaera mikurensis (strain NBRC 102666 / KCTC 22515 / FYK2301M01)</name>
    <dbReference type="NCBI Taxonomy" id="1142394"/>
    <lineage>
        <taxon>Bacteria</taxon>
        <taxon>Pseudomonadati</taxon>
        <taxon>Planctomycetota</taxon>
        <taxon>Phycisphaerae</taxon>
        <taxon>Phycisphaerales</taxon>
        <taxon>Phycisphaeraceae</taxon>
        <taxon>Phycisphaera</taxon>
    </lineage>
</organism>
<feature type="active site" description="Schiff-base intermediate with substrate" evidence="4">
    <location>
        <position position="167"/>
    </location>
</feature>
<evidence type="ECO:0000256" key="4">
    <source>
        <dbReference type="PIRSR" id="PIRSR001365-1"/>
    </source>
</evidence>
<dbReference type="GO" id="GO:0005829">
    <property type="term" value="C:cytosol"/>
    <property type="evidence" value="ECO:0007669"/>
    <property type="project" value="TreeGrafter"/>
</dbReference>
<evidence type="ECO:0000256" key="5">
    <source>
        <dbReference type="PIRSR" id="PIRSR001365-2"/>
    </source>
</evidence>
<dbReference type="EMBL" id="AP012338">
    <property type="protein sequence ID" value="BAM03313.1"/>
    <property type="molecule type" value="Genomic_DNA"/>
</dbReference>
<dbReference type="PROSITE" id="PS00665">
    <property type="entry name" value="DHDPS_1"/>
    <property type="match status" value="1"/>
</dbReference>
<dbReference type="InterPro" id="IPR013785">
    <property type="entry name" value="Aldolase_TIM"/>
</dbReference>
<feature type="binding site" evidence="5">
    <location>
        <position position="212"/>
    </location>
    <ligand>
        <name>pyruvate</name>
        <dbReference type="ChEBI" id="CHEBI:15361"/>
    </ligand>
</feature>
<keyword evidence="7" id="KW-1185">Reference proteome</keyword>
<evidence type="ECO:0000313" key="7">
    <source>
        <dbReference type="Proteomes" id="UP000007881"/>
    </source>
</evidence>
<dbReference type="GO" id="GO:0019262">
    <property type="term" value="P:N-acetylneuraminate catabolic process"/>
    <property type="evidence" value="ECO:0007669"/>
    <property type="project" value="TreeGrafter"/>
</dbReference>
<dbReference type="Proteomes" id="UP000007881">
    <property type="component" value="Chromosome"/>
</dbReference>
<keyword evidence="2" id="KW-0704">Schiff base</keyword>
<dbReference type="SMART" id="SM01130">
    <property type="entry name" value="DHDPS"/>
    <property type="match status" value="1"/>
</dbReference>
<dbReference type="GO" id="GO:0008747">
    <property type="term" value="F:N-acetylneuraminate lyase activity"/>
    <property type="evidence" value="ECO:0007669"/>
    <property type="project" value="TreeGrafter"/>
</dbReference>
<dbReference type="CDD" id="cd00408">
    <property type="entry name" value="DHDPS-like"/>
    <property type="match status" value="1"/>
</dbReference>
<dbReference type="STRING" id="1142394.PSMK_11540"/>
<sequence length="315" mass="32273">MSNPAPSLGTGVIPPLVTPCGPDGRVDRDGLAAVVERVIGGGVHGLFVLGTTGEGPALSMEQKKSVVTTATEAAAGRLPVLVGVTDASFDGVRELSIHAAEAGAAATVLAPPPYSPTAGPELIHYLDAVADASPLPVFLYDIPSRTGAVPPEAVRHAMTLDRFVGFKDSSGRMVTLHEVIRERDANRPGFKVLVGPEELLGEAVLFGADGGVAGGANLFPALFVALYEAAAAGDLAGVRRLHGVVMEISATLYRVGQHGSSFIKSVKGALAELGVCGGGLAMPYEGFKPEDRPKVRKLLERAQTAVDASLGAVAS</sequence>
<evidence type="ECO:0000256" key="3">
    <source>
        <dbReference type="PIRNR" id="PIRNR001365"/>
    </source>
</evidence>
<name>I0IDH5_PHYMF</name>
<dbReference type="Gene3D" id="3.20.20.70">
    <property type="entry name" value="Aldolase class I"/>
    <property type="match status" value="1"/>
</dbReference>
<dbReference type="Pfam" id="PF00701">
    <property type="entry name" value="DHDPS"/>
    <property type="match status" value="1"/>
</dbReference>
<reference evidence="6 7" key="1">
    <citation type="submission" date="2012-02" db="EMBL/GenBank/DDBJ databases">
        <title>Complete genome sequence of Phycisphaera mikurensis NBRC 102666.</title>
        <authorList>
            <person name="Ankai A."/>
            <person name="Hosoyama A."/>
            <person name="Terui Y."/>
            <person name="Sekine M."/>
            <person name="Fukai R."/>
            <person name="Kato Y."/>
            <person name="Nakamura S."/>
            <person name="Yamada-Narita S."/>
            <person name="Kawakoshi A."/>
            <person name="Fukunaga Y."/>
            <person name="Yamazaki S."/>
            <person name="Fujita N."/>
        </authorList>
    </citation>
    <scope>NUCLEOTIDE SEQUENCE [LARGE SCALE GENOMIC DNA]</scope>
    <source>
        <strain evidence="7">NBRC 102666 / KCTC 22515 / FYK2301M01</strain>
    </source>
</reference>
<dbReference type="EC" id="4.3.3.7" evidence="6"/>
<dbReference type="HOGENOM" id="CLU_049343_5_1_0"/>
<evidence type="ECO:0000313" key="6">
    <source>
        <dbReference type="EMBL" id="BAM03313.1"/>
    </source>
</evidence>
<dbReference type="InterPro" id="IPR020625">
    <property type="entry name" value="Schiff_base-form_aldolases_AS"/>
</dbReference>
<evidence type="ECO:0000256" key="2">
    <source>
        <dbReference type="ARBA" id="ARBA00023270"/>
    </source>
</evidence>
<dbReference type="InterPro" id="IPR002220">
    <property type="entry name" value="DapA-like"/>
</dbReference>
<dbReference type="RefSeq" id="WP_014436532.1">
    <property type="nucleotide sequence ID" value="NC_017080.1"/>
</dbReference>
<keyword evidence="1 3" id="KW-0456">Lyase</keyword>
<dbReference type="KEGG" id="phm:PSMK_11540"/>
<protein>
    <submittedName>
        <fullName evidence="6">Putative dihydrodipicolinate synthase</fullName>
        <ecNumber evidence="6">4.3.3.7</ecNumber>
    </submittedName>
</protein>
<feature type="active site" description="Proton donor/acceptor" evidence="4">
    <location>
        <position position="140"/>
    </location>
</feature>
<dbReference type="OrthoDB" id="9782828at2"/>
<proteinExistence type="inferred from homology"/>
<dbReference type="PANTHER" id="PTHR42849:SF1">
    <property type="entry name" value="N-ACETYLNEURAMINATE LYASE"/>
    <property type="match status" value="1"/>
</dbReference>
<feature type="binding site" evidence="5">
    <location>
        <position position="52"/>
    </location>
    <ligand>
        <name>pyruvate</name>
        <dbReference type="ChEBI" id="CHEBI:15361"/>
    </ligand>
</feature>